<evidence type="ECO:0000256" key="8">
    <source>
        <dbReference type="SAM" id="MobiDB-lite"/>
    </source>
</evidence>
<dbReference type="InterPro" id="IPR001890">
    <property type="entry name" value="RNA-binding_CRM"/>
</dbReference>
<feature type="domain" description="CRM" evidence="9">
    <location>
        <begin position="244"/>
        <end position="340"/>
    </location>
</feature>
<evidence type="ECO:0000313" key="10">
    <source>
        <dbReference type="EMBL" id="KAK4479136.1"/>
    </source>
</evidence>
<protein>
    <recommendedName>
        <fullName evidence="9">CRM domain-containing protein</fullName>
    </recommendedName>
</protein>
<comment type="caution">
    <text evidence="10">The sequence shown here is derived from an EMBL/GenBank/DDBJ whole genome shotgun (WGS) entry which is preliminary data.</text>
</comment>
<keyword evidence="11" id="KW-1185">Reference proteome</keyword>
<evidence type="ECO:0000256" key="2">
    <source>
        <dbReference type="ARBA" id="ARBA00022737"/>
    </source>
</evidence>
<evidence type="ECO:0000256" key="7">
    <source>
        <dbReference type="PROSITE-ProRule" id="PRU00626"/>
    </source>
</evidence>
<keyword evidence="1" id="KW-0507">mRNA processing</keyword>
<reference evidence="10 11" key="1">
    <citation type="journal article" date="2023" name="bioRxiv">
        <title>Genome report: Whole genome sequence and annotation of Penstemon davidsonii.</title>
        <authorList>
            <person name="Ostevik K.L."/>
            <person name="Alabady M."/>
            <person name="Zhang M."/>
            <person name="Rausher M.D."/>
        </authorList>
    </citation>
    <scope>NUCLEOTIDE SEQUENCE [LARGE SCALE GENOMIC DNA]</scope>
    <source>
        <strain evidence="10">DNT005</strain>
        <tissue evidence="10">Whole leaf</tissue>
    </source>
</reference>
<feature type="region of interest" description="Disordered" evidence="8">
    <location>
        <begin position="490"/>
        <end position="510"/>
    </location>
</feature>
<feature type="compositionally biased region" description="Polar residues" evidence="8">
    <location>
        <begin position="490"/>
        <end position="500"/>
    </location>
</feature>
<keyword evidence="2" id="KW-0677">Repeat</keyword>
<keyword evidence="6" id="KW-0687">Ribonucleoprotein</keyword>
<proteinExistence type="predicted"/>
<feature type="compositionally biased region" description="Low complexity" evidence="8">
    <location>
        <begin position="80"/>
        <end position="102"/>
    </location>
</feature>
<evidence type="ECO:0000256" key="5">
    <source>
        <dbReference type="ARBA" id="ARBA00023187"/>
    </source>
</evidence>
<feature type="domain" description="CRM" evidence="9">
    <location>
        <begin position="362"/>
        <end position="458"/>
    </location>
</feature>
<accession>A0ABR0CRN7</accession>
<dbReference type="PANTHER" id="PTHR46247:SF1">
    <property type="entry name" value="CRS2-ASSOCIATED FACTOR 1, CHLOROPLASTIC"/>
    <property type="match status" value="1"/>
</dbReference>
<evidence type="ECO:0000256" key="4">
    <source>
        <dbReference type="ARBA" id="ARBA00022946"/>
    </source>
</evidence>
<dbReference type="EMBL" id="JAYDYQ010002687">
    <property type="protein sequence ID" value="KAK4479136.1"/>
    <property type="molecule type" value="Genomic_DNA"/>
</dbReference>
<evidence type="ECO:0000313" key="11">
    <source>
        <dbReference type="Proteomes" id="UP001291926"/>
    </source>
</evidence>
<dbReference type="Proteomes" id="UP001291926">
    <property type="component" value="Unassembled WGS sequence"/>
</dbReference>
<dbReference type="SMART" id="SM01103">
    <property type="entry name" value="CRS1_YhbY"/>
    <property type="match status" value="2"/>
</dbReference>
<dbReference type="Gene3D" id="3.30.110.60">
    <property type="entry name" value="YhbY-like"/>
    <property type="match status" value="2"/>
</dbReference>
<feature type="region of interest" description="Disordered" evidence="8">
    <location>
        <begin position="182"/>
        <end position="242"/>
    </location>
</feature>
<keyword evidence="5" id="KW-0508">mRNA splicing</keyword>
<keyword evidence="3 7" id="KW-0694">RNA-binding</keyword>
<evidence type="ECO:0000259" key="9">
    <source>
        <dbReference type="PROSITE" id="PS51295"/>
    </source>
</evidence>
<name>A0ABR0CRN7_9LAMI</name>
<keyword evidence="4" id="KW-0809">Transit peptide</keyword>
<feature type="region of interest" description="Disordered" evidence="8">
    <location>
        <begin position="69"/>
        <end position="119"/>
    </location>
</feature>
<evidence type="ECO:0000256" key="1">
    <source>
        <dbReference type="ARBA" id="ARBA00022664"/>
    </source>
</evidence>
<dbReference type="InterPro" id="IPR035920">
    <property type="entry name" value="YhbY-like_sf"/>
</dbReference>
<organism evidence="10 11">
    <name type="scientific">Penstemon davidsonii</name>
    <dbReference type="NCBI Taxonomy" id="160366"/>
    <lineage>
        <taxon>Eukaryota</taxon>
        <taxon>Viridiplantae</taxon>
        <taxon>Streptophyta</taxon>
        <taxon>Embryophyta</taxon>
        <taxon>Tracheophyta</taxon>
        <taxon>Spermatophyta</taxon>
        <taxon>Magnoliopsida</taxon>
        <taxon>eudicotyledons</taxon>
        <taxon>Gunneridae</taxon>
        <taxon>Pentapetalae</taxon>
        <taxon>asterids</taxon>
        <taxon>lamiids</taxon>
        <taxon>Lamiales</taxon>
        <taxon>Plantaginaceae</taxon>
        <taxon>Cheloneae</taxon>
        <taxon>Penstemon</taxon>
    </lineage>
</organism>
<evidence type="ECO:0000256" key="6">
    <source>
        <dbReference type="ARBA" id="ARBA00023274"/>
    </source>
</evidence>
<dbReference type="SUPFAM" id="SSF75471">
    <property type="entry name" value="YhbY-like"/>
    <property type="match status" value="2"/>
</dbReference>
<dbReference type="Pfam" id="PF01985">
    <property type="entry name" value="CRS1_YhbY"/>
    <property type="match status" value="2"/>
</dbReference>
<dbReference type="PANTHER" id="PTHR46247">
    <property type="entry name" value="CRS2-ASSOCIATED FACTOR 1, CHLOROPLASTIC"/>
    <property type="match status" value="1"/>
</dbReference>
<evidence type="ECO:0000256" key="3">
    <source>
        <dbReference type="ARBA" id="ARBA00022884"/>
    </source>
</evidence>
<gene>
    <name evidence="10" type="ORF">RD792_014647</name>
</gene>
<sequence>MPLKTITQFPLFAPPPPQPLFHRSTTTEIRFSRWNNANAEKFIRHERTQKELEDQLRFQKRHDSALTIAHNYNPAPPYPTTTTPTPKSTGTPSSPSNPSIPGKKSKYSKPPPKTLTPPAFKTLIKPRKIDPLTKPPNFKIDENGVSYEVPEAPFLYQYSYTETPKMKPLKLREPLVSPFGPETMTRPWTGRKPLPPSKKKLPEFDSFKLPPHGKKGVKPVQSPGPFLPGSGPKYTRSREEVLGEPLTKEEIEELIEGSKKSSRQLNMGRDGLTHNMLDNVHALWKRRRVCKIKCKGVCTVDMENVCQQLEEKTGGKIIYSRGGVIYLFRGRNYNFRSRPRFPLMLWKPVTPVYPRLVKRAPEGLTLEEATQMRRKGRDLTPICKLAKNGVYNNLVKNVREAFEACELVRIDCQGLNPSDYRKVGAKLKDLVPCVLVSFENEHILLWRGRDWKSSYMLPEEGPKGLHEEQLFGSPSSVPYLSIVKSNDNNLDTSSSVSSGNGELEETSDLTEVPVKDSVATDVSLVASHSALNDESIDKSESFDNHSEALDESVEFKTELSGLVESEPGLEYTEKADEVMKLNSASTEQVLLLRKQAVENGMAFVLDIDSLDADIVFTKTVEFAKTAPVGPVFRRRSTQLAVQRIKEQECDDGSVSKETPVVLGTKVTALGRNGERRGERKISRNHKMEDIKADYLNVVPQGNLRVDELAKLLS</sequence>
<dbReference type="PROSITE" id="PS51295">
    <property type="entry name" value="CRM"/>
    <property type="match status" value="2"/>
</dbReference>
<dbReference type="InterPro" id="IPR044599">
    <property type="entry name" value="CAF1P_plant"/>
</dbReference>